<feature type="transmembrane region" description="Helical" evidence="1">
    <location>
        <begin position="46"/>
        <end position="64"/>
    </location>
</feature>
<accession>A0A0A9FF53</accession>
<reference evidence="2" key="2">
    <citation type="journal article" date="2015" name="Data Brief">
        <title>Shoot transcriptome of the giant reed, Arundo donax.</title>
        <authorList>
            <person name="Barrero R.A."/>
            <person name="Guerrero F.D."/>
            <person name="Moolhuijzen P."/>
            <person name="Goolsby J.A."/>
            <person name="Tidwell J."/>
            <person name="Bellgard S.E."/>
            <person name="Bellgard M.I."/>
        </authorList>
    </citation>
    <scope>NUCLEOTIDE SEQUENCE</scope>
    <source>
        <tissue evidence="2">Shoot tissue taken approximately 20 cm above the soil surface</tissue>
    </source>
</reference>
<keyword evidence="1" id="KW-0472">Membrane</keyword>
<sequence>MGLFFPTYLNHTQSPNNQATESGTISHISSPCLIRQPLISIICRHFPHFVSVLLISIPILYVLIRSDPLLHC</sequence>
<organism evidence="2">
    <name type="scientific">Arundo donax</name>
    <name type="common">Giant reed</name>
    <name type="synonym">Donax arundinaceus</name>
    <dbReference type="NCBI Taxonomy" id="35708"/>
    <lineage>
        <taxon>Eukaryota</taxon>
        <taxon>Viridiplantae</taxon>
        <taxon>Streptophyta</taxon>
        <taxon>Embryophyta</taxon>
        <taxon>Tracheophyta</taxon>
        <taxon>Spermatophyta</taxon>
        <taxon>Magnoliopsida</taxon>
        <taxon>Liliopsida</taxon>
        <taxon>Poales</taxon>
        <taxon>Poaceae</taxon>
        <taxon>PACMAD clade</taxon>
        <taxon>Arundinoideae</taxon>
        <taxon>Arundineae</taxon>
        <taxon>Arundo</taxon>
    </lineage>
</organism>
<evidence type="ECO:0000256" key="1">
    <source>
        <dbReference type="SAM" id="Phobius"/>
    </source>
</evidence>
<evidence type="ECO:0000313" key="2">
    <source>
        <dbReference type="EMBL" id="JAE08756.1"/>
    </source>
</evidence>
<protein>
    <submittedName>
        <fullName evidence="2">Uncharacterized protein</fullName>
    </submittedName>
</protein>
<proteinExistence type="predicted"/>
<keyword evidence="1" id="KW-0812">Transmembrane</keyword>
<dbReference type="AlphaFoldDB" id="A0A0A9FF53"/>
<keyword evidence="1" id="KW-1133">Transmembrane helix</keyword>
<name>A0A0A9FF53_ARUDO</name>
<reference evidence="2" key="1">
    <citation type="submission" date="2014-09" db="EMBL/GenBank/DDBJ databases">
        <authorList>
            <person name="Magalhaes I.L.F."/>
            <person name="Oliveira U."/>
            <person name="Santos F.R."/>
            <person name="Vidigal T.H.D.A."/>
            <person name="Brescovit A.D."/>
            <person name="Santos A.J."/>
        </authorList>
    </citation>
    <scope>NUCLEOTIDE SEQUENCE</scope>
    <source>
        <tissue evidence="2">Shoot tissue taken approximately 20 cm above the soil surface</tissue>
    </source>
</reference>
<dbReference type="EMBL" id="GBRH01189140">
    <property type="protein sequence ID" value="JAE08756.1"/>
    <property type="molecule type" value="Transcribed_RNA"/>
</dbReference>